<comment type="caution">
    <text evidence="1">The sequence shown here is derived from an EMBL/GenBank/DDBJ whole genome shotgun (WGS) entry which is preliminary data.</text>
</comment>
<evidence type="ECO:0000313" key="1">
    <source>
        <dbReference type="EMBL" id="CAL1279281.1"/>
    </source>
</evidence>
<dbReference type="Proteomes" id="UP001497382">
    <property type="component" value="Unassembled WGS sequence"/>
</dbReference>
<accession>A0AAV2A5I2</accession>
<name>A0AAV2A5I2_9ARAC</name>
<dbReference type="EMBL" id="CAXIEN010000120">
    <property type="protein sequence ID" value="CAL1279281.1"/>
    <property type="molecule type" value="Genomic_DNA"/>
</dbReference>
<keyword evidence="2" id="KW-1185">Reference proteome</keyword>
<reference evidence="1 2" key="1">
    <citation type="submission" date="2024-04" db="EMBL/GenBank/DDBJ databases">
        <authorList>
            <person name="Rising A."/>
            <person name="Reimegard J."/>
            <person name="Sonavane S."/>
            <person name="Akerstrom W."/>
            <person name="Nylinder S."/>
            <person name="Hedman E."/>
            <person name="Kallberg Y."/>
        </authorList>
    </citation>
    <scope>NUCLEOTIDE SEQUENCE [LARGE SCALE GENOMIC DNA]</scope>
</reference>
<organism evidence="1 2">
    <name type="scientific">Larinioides sclopetarius</name>
    <dbReference type="NCBI Taxonomy" id="280406"/>
    <lineage>
        <taxon>Eukaryota</taxon>
        <taxon>Metazoa</taxon>
        <taxon>Ecdysozoa</taxon>
        <taxon>Arthropoda</taxon>
        <taxon>Chelicerata</taxon>
        <taxon>Arachnida</taxon>
        <taxon>Araneae</taxon>
        <taxon>Araneomorphae</taxon>
        <taxon>Entelegynae</taxon>
        <taxon>Araneoidea</taxon>
        <taxon>Araneidae</taxon>
        <taxon>Larinioides</taxon>
    </lineage>
</organism>
<evidence type="ECO:0000313" key="2">
    <source>
        <dbReference type="Proteomes" id="UP001497382"/>
    </source>
</evidence>
<protein>
    <submittedName>
        <fullName evidence="1">Uncharacterized protein</fullName>
    </submittedName>
</protein>
<dbReference type="AlphaFoldDB" id="A0AAV2A5I2"/>
<proteinExistence type="predicted"/>
<gene>
    <name evidence="1" type="ORF">LARSCL_LOCUS10261</name>
</gene>
<sequence length="76" mass="8289">MIKVHVRAKSHLYDKETVVHPDQLESTSLALRFSLKPDVLQNGKVTVKCVATVKHISAVTSIEITASVSSSQNSTK</sequence>